<feature type="domain" description="SPOR" evidence="3">
    <location>
        <begin position="122"/>
        <end position="201"/>
    </location>
</feature>
<feature type="compositionally biased region" description="Low complexity" evidence="1">
    <location>
        <begin position="96"/>
        <end position="125"/>
    </location>
</feature>
<sequence>MESGLKQRIIGAVVLVVAAVIFLPMLLSGQDETERVEVDVPEPPVMDDRDIAVAPPPTLPEPTPVPEIPVPAETPATEPEPVQELAVIEPPPAQSATEPAAEPVAPGGEAAAQTAAPTQPAPTAEGGWVVQQASFSSQTNADNFRQTLAGQGYNAYVRSAEVDGKTIVRVYVGPLTSREAATRVRDELERRHQSKGMVVAYDDATRAP</sequence>
<keyword evidence="2" id="KW-0472">Membrane</keyword>
<dbReference type="Gene3D" id="3.30.70.1070">
    <property type="entry name" value="Sporulation related repeat"/>
    <property type="match status" value="1"/>
</dbReference>
<feature type="region of interest" description="Disordered" evidence="1">
    <location>
        <begin position="40"/>
        <end position="125"/>
    </location>
</feature>
<accession>A0ABQ2CMR4</accession>
<dbReference type="SUPFAM" id="SSF110997">
    <property type="entry name" value="Sporulation related repeat"/>
    <property type="match status" value="1"/>
</dbReference>
<dbReference type="GO" id="GO:0051301">
    <property type="term" value="P:cell division"/>
    <property type="evidence" value="ECO:0007669"/>
    <property type="project" value="UniProtKB-KW"/>
</dbReference>
<evidence type="ECO:0000259" key="3">
    <source>
        <dbReference type="PROSITE" id="PS51724"/>
    </source>
</evidence>
<keyword evidence="5" id="KW-1185">Reference proteome</keyword>
<name>A0ABQ2CMR4_9GAMM</name>
<keyword evidence="4" id="KW-0132">Cell division</keyword>
<dbReference type="InterPro" id="IPR007730">
    <property type="entry name" value="SPOR-like_dom"/>
</dbReference>
<dbReference type="Proteomes" id="UP000633263">
    <property type="component" value="Unassembled WGS sequence"/>
</dbReference>
<dbReference type="InterPro" id="IPR036680">
    <property type="entry name" value="SPOR-like_sf"/>
</dbReference>
<comment type="caution">
    <text evidence="4">The sequence shown here is derived from an EMBL/GenBank/DDBJ whole genome shotgun (WGS) entry which is preliminary data.</text>
</comment>
<dbReference type="EMBL" id="BMNN01000001">
    <property type="protein sequence ID" value="GGI94628.1"/>
    <property type="molecule type" value="Genomic_DNA"/>
</dbReference>
<evidence type="ECO:0000313" key="5">
    <source>
        <dbReference type="Proteomes" id="UP000633263"/>
    </source>
</evidence>
<dbReference type="PROSITE" id="PS51724">
    <property type="entry name" value="SPOR"/>
    <property type="match status" value="1"/>
</dbReference>
<keyword evidence="2" id="KW-0812">Transmembrane</keyword>
<dbReference type="Pfam" id="PF05036">
    <property type="entry name" value="SPOR"/>
    <property type="match status" value="1"/>
</dbReference>
<evidence type="ECO:0000256" key="2">
    <source>
        <dbReference type="SAM" id="Phobius"/>
    </source>
</evidence>
<dbReference type="InterPro" id="IPR052521">
    <property type="entry name" value="Cell_div_SPOR-domain"/>
</dbReference>
<evidence type="ECO:0000256" key="1">
    <source>
        <dbReference type="SAM" id="MobiDB-lite"/>
    </source>
</evidence>
<organism evidence="4 5">
    <name type="scientific">Halopseudomonas pertucinogena</name>
    <dbReference type="NCBI Taxonomy" id="86175"/>
    <lineage>
        <taxon>Bacteria</taxon>
        <taxon>Pseudomonadati</taxon>
        <taxon>Pseudomonadota</taxon>
        <taxon>Gammaproteobacteria</taxon>
        <taxon>Pseudomonadales</taxon>
        <taxon>Pseudomonadaceae</taxon>
        <taxon>Halopseudomonas</taxon>
    </lineage>
</organism>
<feature type="compositionally biased region" description="Pro residues" evidence="1">
    <location>
        <begin position="54"/>
        <end position="69"/>
    </location>
</feature>
<keyword evidence="4" id="KW-0131">Cell cycle</keyword>
<proteinExistence type="predicted"/>
<protein>
    <submittedName>
        <fullName evidence="4">Cell division protein</fullName>
    </submittedName>
</protein>
<keyword evidence="2" id="KW-1133">Transmembrane helix</keyword>
<reference evidence="5" key="1">
    <citation type="journal article" date="2019" name="Int. J. Syst. Evol. Microbiol.">
        <title>The Global Catalogue of Microorganisms (GCM) 10K type strain sequencing project: providing services to taxonomists for standard genome sequencing and annotation.</title>
        <authorList>
            <consortium name="The Broad Institute Genomics Platform"/>
            <consortium name="The Broad Institute Genome Sequencing Center for Infectious Disease"/>
            <person name="Wu L."/>
            <person name="Ma J."/>
        </authorList>
    </citation>
    <scope>NUCLEOTIDE SEQUENCE [LARGE SCALE GENOMIC DNA]</scope>
    <source>
        <strain evidence="5">JCM 11590</strain>
    </source>
</reference>
<dbReference type="PANTHER" id="PTHR38687">
    <property type="entry name" value="CELL DIVISION PROTEIN DEDD-RELATED"/>
    <property type="match status" value="1"/>
</dbReference>
<dbReference type="PANTHER" id="PTHR38687:SF1">
    <property type="entry name" value="CELL DIVISION PROTEIN DEDD"/>
    <property type="match status" value="1"/>
</dbReference>
<gene>
    <name evidence="4" type="ORF">GCM10009083_09030</name>
</gene>
<evidence type="ECO:0000313" key="4">
    <source>
        <dbReference type="EMBL" id="GGI94628.1"/>
    </source>
</evidence>
<feature type="transmembrane region" description="Helical" evidence="2">
    <location>
        <begin position="9"/>
        <end position="27"/>
    </location>
</feature>
<feature type="compositionally biased region" description="Low complexity" evidence="1">
    <location>
        <begin position="70"/>
        <end position="82"/>
    </location>
</feature>